<dbReference type="InterPro" id="IPR029058">
    <property type="entry name" value="AB_hydrolase_fold"/>
</dbReference>
<sequence length="248" mass="27297">MSSCCLKGFKWDSKPQGRETTVNGLSCYVAGDNPDVAIMVIHDLYGWTFPNIRLLADHYATEVGVTVYVPDLFGGEVLSPDLINNKAEWDKLDLPSFMARNSKPIRGPQAASFAKFLRTSAGHKHLGAIGYCFGGWVAFQLGAGGDCNPSLVDCIVAAHPTFLTEDEIRAVKVPVQIIAPEVDPIFTEELKAFAQAEIPKLGVPFDYQFFPGLEHGFSVRGNRENEAEMRGLSRAMRAAAGWFREWLV</sequence>
<dbReference type="Gene3D" id="3.40.50.1820">
    <property type="entry name" value="alpha/beta hydrolase"/>
    <property type="match status" value="1"/>
</dbReference>
<evidence type="ECO:0000313" key="3">
    <source>
        <dbReference type="Proteomes" id="UP001301769"/>
    </source>
</evidence>
<name>A0AAN6XVK6_9PEZI</name>
<dbReference type="PANTHER" id="PTHR17630">
    <property type="entry name" value="DIENELACTONE HYDROLASE"/>
    <property type="match status" value="1"/>
</dbReference>
<protein>
    <submittedName>
        <fullName evidence="2">Hydrolase</fullName>
    </submittedName>
</protein>
<evidence type="ECO:0000259" key="1">
    <source>
        <dbReference type="Pfam" id="PF01738"/>
    </source>
</evidence>
<proteinExistence type="predicted"/>
<organism evidence="2 3">
    <name type="scientific">Rhypophila decipiens</name>
    <dbReference type="NCBI Taxonomy" id="261697"/>
    <lineage>
        <taxon>Eukaryota</taxon>
        <taxon>Fungi</taxon>
        <taxon>Dikarya</taxon>
        <taxon>Ascomycota</taxon>
        <taxon>Pezizomycotina</taxon>
        <taxon>Sordariomycetes</taxon>
        <taxon>Sordariomycetidae</taxon>
        <taxon>Sordariales</taxon>
        <taxon>Naviculisporaceae</taxon>
        <taxon>Rhypophila</taxon>
    </lineage>
</organism>
<reference evidence="2" key="1">
    <citation type="journal article" date="2023" name="Mol. Phylogenet. Evol.">
        <title>Genome-scale phylogeny and comparative genomics of the fungal order Sordariales.</title>
        <authorList>
            <person name="Hensen N."/>
            <person name="Bonometti L."/>
            <person name="Westerberg I."/>
            <person name="Brannstrom I.O."/>
            <person name="Guillou S."/>
            <person name="Cros-Aarteil S."/>
            <person name="Calhoun S."/>
            <person name="Haridas S."/>
            <person name="Kuo A."/>
            <person name="Mondo S."/>
            <person name="Pangilinan J."/>
            <person name="Riley R."/>
            <person name="LaButti K."/>
            <person name="Andreopoulos B."/>
            <person name="Lipzen A."/>
            <person name="Chen C."/>
            <person name="Yan M."/>
            <person name="Daum C."/>
            <person name="Ng V."/>
            <person name="Clum A."/>
            <person name="Steindorff A."/>
            <person name="Ohm R.A."/>
            <person name="Martin F."/>
            <person name="Silar P."/>
            <person name="Natvig D.O."/>
            <person name="Lalanne C."/>
            <person name="Gautier V."/>
            <person name="Ament-Velasquez S.L."/>
            <person name="Kruys A."/>
            <person name="Hutchinson M.I."/>
            <person name="Powell A.J."/>
            <person name="Barry K."/>
            <person name="Miller A.N."/>
            <person name="Grigoriev I.V."/>
            <person name="Debuchy R."/>
            <person name="Gladieux P."/>
            <person name="Hiltunen Thoren M."/>
            <person name="Johannesson H."/>
        </authorList>
    </citation>
    <scope>NUCLEOTIDE SEQUENCE</scope>
    <source>
        <strain evidence="2">PSN293</strain>
    </source>
</reference>
<dbReference type="SUPFAM" id="SSF53474">
    <property type="entry name" value="alpha/beta-Hydrolases"/>
    <property type="match status" value="1"/>
</dbReference>
<feature type="domain" description="Dienelactone hydrolase" evidence="1">
    <location>
        <begin position="34"/>
        <end position="245"/>
    </location>
</feature>
<comment type="caution">
    <text evidence="2">The sequence shown here is derived from an EMBL/GenBank/DDBJ whole genome shotgun (WGS) entry which is preliminary data.</text>
</comment>
<reference evidence="2" key="2">
    <citation type="submission" date="2023-05" db="EMBL/GenBank/DDBJ databases">
        <authorList>
            <consortium name="Lawrence Berkeley National Laboratory"/>
            <person name="Steindorff A."/>
            <person name="Hensen N."/>
            <person name="Bonometti L."/>
            <person name="Westerberg I."/>
            <person name="Brannstrom I.O."/>
            <person name="Guillou S."/>
            <person name="Cros-Aarteil S."/>
            <person name="Calhoun S."/>
            <person name="Haridas S."/>
            <person name="Kuo A."/>
            <person name="Mondo S."/>
            <person name="Pangilinan J."/>
            <person name="Riley R."/>
            <person name="Labutti K."/>
            <person name="Andreopoulos B."/>
            <person name="Lipzen A."/>
            <person name="Chen C."/>
            <person name="Yanf M."/>
            <person name="Daum C."/>
            <person name="Ng V."/>
            <person name="Clum A."/>
            <person name="Ohm R."/>
            <person name="Martin F."/>
            <person name="Silar P."/>
            <person name="Natvig D."/>
            <person name="Lalanne C."/>
            <person name="Gautier V."/>
            <person name="Ament-Velasquez S.L."/>
            <person name="Kruys A."/>
            <person name="Hutchinson M.I."/>
            <person name="Powell A.J."/>
            <person name="Barry K."/>
            <person name="Miller A.N."/>
            <person name="Grigoriev I.V."/>
            <person name="Debuchy R."/>
            <person name="Gladieux P."/>
            <person name="Thoren M.H."/>
            <person name="Johannesson H."/>
        </authorList>
    </citation>
    <scope>NUCLEOTIDE SEQUENCE</scope>
    <source>
        <strain evidence="2">PSN293</strain>
    </source>
</reference>
<dbReference type="AlphaFoldDB" id="A0AAN6XVK6"/>
<keyword evidence="2" id="KW-0378">Hydrolase</keyword>
<accession>A0AAN6XVK6</accession>
<dbReference type="PANTHER" id="PTHR17630:SF55">
    <property type="entry name" value="DIENELACTONE HYDROLASE FAMILY PROTEIN (AFU_ORTHOLOGUE AFUA_1G01900)"/>
    <property type="match status" value="1"/>
</dbReference>
<dbReference type="EMBL" id="MU858296">
    <property type="protein sequence ID" value="KAK4207431.1"/>
    <property type="molecule type" value="Genomic_DNA"/>
</dbReference>
<gene>
    <name evidence="2" type="ORF">QBC37DRAFT_455693</name>
</gene>
<dbReference type="Pfam" id="PF01738">
    <property type="entry name" value="DLH"/>
    <property type="match status" value="1"/>
</dbReference>
<dbReference type="GO" id="GO:0016787">
    <property type="term" value="F:hydrolase activity"/>
    <property type="evidence" value="ECO:0007669"/>
    <property type="project" value="UniProtKB-KW"/>
</dbReference>
<dbReference type="InterPro" id="IPR002925">
    <property type="entry name" value="Dienelactn_hydro"/>
</dbReference>
<evidence type="ECO:0000313" key="2">
    <source>
        <dbReference type="EMBL" id="KAK4207431.1"/>
    </source>
</evidence>
<dbReference type="Proteomes" id="UP001301769">
    <property type="component" value="Unassembled WGS sequence"/>
</dbReference>
<keyword evidence="3" id="KW-1185">Reference proteome</keyword>